<dbReference type="Pfam" id="PF13328">
    <property type="entry name" value="HD_4"/>
    <property type="match status" value="1"/>
</dbReference>
<organism evidence="2 3">
    <name type="scientific">Neobacillus rhizosphaerae</name>
    <dbReference type="NCBI Taxonomy" id="2880965"/>
    <lineage>
        <taxon>Bacteria</taxon>
        <taxon>Bacillati</taxon>
        <taxon>Bacillota</taxon>
        <taxon>Bacilli</taxon>
        <taxon>Bacillales</taxon>
        <taxon>Bacillaceae</taxon>
        <taxon>Neobacillus</taxon>
    </lineage>
</organism>
<protein>
    <recommendedName>
        <fullName evidence="1">N-acetyltransferase domain-containing protein</fullName>
    </recommendedName>
</protein>
<evidence type="ECO:0000313" key="2">
    <source>
        <dbReference type="EMBL" id="CAH2715266.1"/>
    </source>
</evidence>
<proteinExistence type="predicted"/>
<dbReference type="PANTHER" id="PTHR46246">
    <property type="entry name" value="GUANOSINE-3',5'-BIS(DIPHOSPHATE) 3'-PYROPHOSPHOHYDROLASE MESH1"/>
    <property type="match status" value="1"/>
</dbReference>
<dbReference type="InterPro" id="IPR000182">
    <property type="entry name" value="GNAT_dom"/>
</dbReference>
<gene>
    <name evidence="2" type="ORF">BACCIP111895_02450</name>
</gene>
<dbReference type="Gene3D" id="1.10.3210.10">
    <property type="entry name" value="Hypothetical protein af1432"/>
    <property type="match status" value="1"/>
</dbReference>
<dbReference type="Gene3D" id="3.40.630.30">
    <property type="match status" value="1"/>
</dbReference>
<dbReference type="EMBL" id="CALBWS010000015">
    <property type="protein sequence ID" value="CAH2715266.1"/>
    <property type="molecule type" value="Genomic_DNA"/>
</dbReference>
<dbReference type="SMART" id="SM00471">
    <property type="entry name" value="HDc"/>
    <property type="match status" value="1"/>
</dbReference>
<name>A0ABN8KSA3_9BACI</name>
<dbReference type="SUPFAM" id="SSF55729">
    <property type="entry name" value="Acyl-CoA N-acyltransferases (Nat)"/>
    <property type="match status" value="1"/>
</dbReference>
<comment type="caution">
    <text evidence="2">The sequence shown here is derived from an EMBL/GenBank/DDBJ whole genome shotgun (WGS) entry which is preliminary data.</text>
</comment>
<dbReference type="PANTHER" id="PTHR46246:SF1">
    <property type="entry name" value="GUANOSINE-3',5'-BIS(DIPHOSPHATE) 3'-PYROPHOSPHOHYDROLASE MESH1"/>
    <property type="match status" value="1"/>
</dbReference>
<dbReference type="InterPro" id="IPR003607">
    <property type="entry name" value="HD/PDEase_dom"/>
</dbReference>
<dbReference type="CDD" id="cd04301">
    <property type="entry name" value="NAT_SF"/>
    <property type="match status" value="1"/>
</dbReference>
<dbReference type="Proteomes" id="UP000838308">
    <property type="component" value="Unassembled WGS sequence"/>
</dbReference>
<dbReference type="SUPFAM" id="SSF109604">
    <property type="entry name" value="HD-domain/PDEase-like"/>
    <property type="match status" value="1"/>
</dbReference>
<sequence>MGVIEIALRTAADAHRNQCRKGTDIPYITHPVAVGMILMKAGYSDTIVAAGILHDTVEDTALTLQDIERDFGPMIAEIVAGCSEPDKSLSWEDRKKHTIEFLKSASSNIRAVACADKLDNIRSIIKDYEQLGDEVWKRFNRGKNEQEWYYRNIVNSLSDGYSFSLVAELEKEATMLFNNNNEQWINKANEKSNVYHEDDFSATEDAALDKDDCLEKIHPNHKQSIEERKKTLEIRLLDSSDAENYWSLRLEALKKNPEAFLTSYEESIKRENPVEQVARNFTTEGNYTFGAFDSGKLIGAVTLLQEDRMKIRHRANIFAMYVTSEKQGLGVGKALLTEAINKARNIEAIEKINLNVTASNVKAKKLYSKLGFKVFGFEEKALRVDGVDYADEYMVLHLK</sequence>
<dbReference type="InterPro" id="IPR016181">
    <property type="entry name" value="Acyl_CoA_acyltransferase"/>
</dbReference>
<dbReference type="InterPro" id="IPR052194">
    <property type="entry name" value="MESH1"/>
</dbReference>
<dbReference type="RefSeq" id="WP_248735557.1">
    <property type="nucleotide sequence ID" value="NZ_CALBWS010000015.1"/>
</dbReference>
<dbReference type="Pfam" id="PF00583">
    <property type="entry name" value="Acetyltransf_1"/>
    <property type="match status" value="1"/>
</dbReference>
<evidence type="ECO:0000259" key="1">
    <source>
        <dbReference type="PROSITE" id="PS51186"/>
    </source>
</evidence>
<evidence type="ECO:0000313" key="3">
    <source>
        <dbReference type="Proteomes" id="UP000838308"/>
    </source>
</evidence>
<dbReference type="PROSITE" id="PS51186">
    <property type="entry name" value="GNAT"/>
    <property type="match status" value="1"/>
</dbReference>
<accession>A0ABN8KSA3</accession>
<feature type="domain" description="N-acetyltransferase" evidence="1">
    <location>
        <begin position="232"/>
        <end position="399"/>
    </location>
</feature>
<reference evidence="2" key="1">
    <citation type="submission" date="2022-04" db="EMBL/GenBank/DDBJ databases">
        <authorList>
            <person name="Criscuolo A."/>
        </authorList>
    </citation>
    <scope>NUCLEOTIDE SEQUENCE</scope>
    <source>
        <strain evidence="2">CIP111895</strain>
    </source>
</reference>
<keyword evidence="3" id="KW-1185">Reference proteome</keyword>